<feature type="compositionally biased region" description="Low complexity" evidence="2">
    <location>
        <begin position="166"/>
        <end position="189"/>
    </location>
</feature>
<dbReference type="InterPro" id="IPR002048">
    <property type="entry name" value="EF_hand_dom"/>
</dbReference>
<evidence type="ECO:0000313" key="4">
    <source>
        <dbReference type="EMBL" id="KAK7538501.1"/>
    </source>
</evidence>
<feature type="compositionally biased region" description="Polar residues" evidence="2">
    <location>
        <begin position="117"/>
        <end position="133"/>
    </location>
</feature>
<organism evidence="4 5">
    <name type="scientific">Phyllosticta citribraziliensis</name>
    <dbReference type="NCBI Taxonomy" id="989973"/>
    <lineage>
        <taxon>Eukaryota</taxon>
        <taxon>Fungi</taxon>
        <taxon>Dikarya</taxon>
        <taxon>Ascomycota</taxon>
        <taxon>Pezizomycotina</taxon>
        <taxon>Dothideomycetes</taxon>
        <taxon>Dothideomycetes incertae sedis</taxon>
        <taxon>Botryosphaeriales</taxon>
        <taxon>Phyllostictaceae</taxon>
        <taxon>Phyllosticta</taxon>
    </lineage>
</organism>
<sequence>MSPTPAQPPPFRPGGLSFNPSNGSRASPFRRSGSTLNPHSPSALRSSPASPTKPAADSSRPGTPSRLSPTKDRESPFRRSTSSLRSNSEEPIAAPNASPDAAEPMASERTKSPAGPVSSSPFFTALKSTNNTPPASPTRPPIQRNMTSQTVTTDGGSTVKAPSSPPMARRNNNNPPPTTTATIDFFNTTSKASNKPRANSTTTSDPLTRLPPSLLHSMRESFSVLDANNAGVITPAAITEALSQVGLDPTPALLSSFFPPSGPQSLNLASYLNMLAGLLAPMSREQELMAAFEAFDDGDDGQIDVGELTEALSSVSGLEGGEAERLSGREVERVVEGFRGRRALAKGGKGGLVRGEVFRYREFVGSICGGAAGKGEGAA</sequence>
<feature type="region of interest" description="Disordered" evidence="2">
    <location>
        <begin position="1"/>
        <end position="211"/>
    </location>
</feature>
<comment type="caution">
    <text evidence="4">The sequence shown here is derived from an EMBL/GenBank/DDBJ whole genome shotgun (WGS) entry which is preliminary data.</text>
</comment>
<feature type="compositionally biased region" description="Polar residues" evidence="2">
    <location>
        <begin position="190"/>
        <end position="206"/>
    </location>
</feature>
<dbReference type="PROSITE" id="PS50222">
    <property type="entry name" value="EF_HAND_2"/>
    <property type="match status" value="1"/>
</dbReference>
<reference evidence="4 5" key="1">
    <citation type="submission" date="2024-04" db="EMBL/GenBank/DDBJ databases">
        <title>Phyllosticta paracitricarpa is synonymous to the EU quarantine fungus P. citricarpa based on phylogenomic analyses.</title>
        <authorList>
            <consortium name="Lawrence Berkeley National Laboratory"/>
            <person name="Van ingen-buijs V.A."/>
            <person name="Van westerhoven A.C."/>
            <person name="Haridas S."/>
            <person name="Skiadas P."/>
            <person name="Martin F."/>
            <person name="Groenewald J.Z."/>
            <person name="Crous P.W."/>
            <person name="Seidl M.F."/>
        </authorList>
    </citation>
    <scope>NUCLEOTIDE SEQUENCE [LARGE SCALE GENOMIC DNA]</scope>
    <source>
        <strain evidence="4 5">CPC 17464</strain>
    </source>
</reference>
<dbReference type="Gene3D" id="1.10.238.10">
    <property type="entry name" value="EF-hand"/>
    <property type="match status" value="1"/>
</dbReference>
<keyword evidence="5" id="KW-1185">Reference proteome</keyword>
<proteinExistence type="predicted"/>
<evidence type="ECO:0000256" key="1">
    <source>
        <dbReference type="ARBA" id="ARBA00022737"/>
    </source>
</evidence>
<dbReference type="SMART" id="SM00054">
    <property type="entry name" value="EFh"/>
    <property type="match status" value="2"/>
</dbReference>
<dbReference type="InterPro" id="IPR011992">
    <property type="entry name" value="EF-hand-dom_pair"/>
</dbReference>
<name>A0ABR1LVG9_9PEZI</name>
<dbReference type="EMBL" id="JBBPEH010000005">
    <property type="protein sequence ID" value="KAK7538501.1"/>
    <property type="molecule type" value="Genomic_DNA"/>
</dbReference>
<dbReference type="Proteomes" id="UP001360953">
    <property type="component" value="Unassembled WGS sequence"/>
</dbReference>
<protein>
    <recommendedName>
        <fullName evidence="3">EF-hand domain-containing protein</fullName>
    </recommendedName>
</protein>
<feature type="domain" description="EF-hand" evidence="3">
    <location>
        <begin position="283"/>
        <end position="318"/>
    </location>
</feature>
<dbReference type="SUPFAM" id="SSF47473">
    <property type="entry name" value="EF-hand"/>
    <property type="match status" value="1"/>
</dbReference>
<evidence type="ECO:0000256" key="2">
    <source>
        <dbReference type="SAM" id="MobiDB-lite"/>
    </source>
</evidence>
<evidence type="ECO:0000313" key="5">
    <source>
        <dbReference type="Proteomes" id="UP001360953"/>
    </source>
</evidence>
<keyword evidence="1" id="KW-0677">Repeat</keyword>
<dbReference type="PANTHER" id="PTHR23049">
    <property type="entry name" value="MYOSIN REGULATORY LIGHT CHAIN 2"/>
    <property type="match status" value="1"/>
</dbReference>
<feature type="compositionally biased region" description="Pro residues" evidence="2">
    <location>
        <begin position="1"/>
        <end position="12"/>
    </location>
</feature>
<feature type="compositionally biased region" description="Polar residues" evidence="2">
    <location>
        <begin position="144"/>
        <end position="156"/>
    </location>
</feature>
<gene>
    <name evidence="4" type="ORF">J3D65DRAFT_331074</name>
</gene>
<accession>A0ABR1LVG9</accession>
<feature type="compositionally biased region" description="Low complexity" evidence="2">
    <location>
        <begin position="38"/>
        <end position="50"/>
    </location>
</feature>
<dbReference type="GeneID" id="92028325"/>
<evidence type="ECO:0000259" key="3">
    <source>
        <dbReference type="PROSITE" id="PS50222"/>
    </source>
</evidence>
<dbReference type="InterPro" id="IPR050403">
    <property type="entry name" value="Myosin_RLC"/>
</dbReference>
<dbReference type="RefSeq" id="XP_066656188.1">
    <property type="nucleotide sequence ID" value="XM_066795419.1"/>
</dbReference>